<accession>A0A2N4Z2M4</accession>
<dbReference type="PANTHER" id="PTHR47506">
    <property type="entry name" value="TRANSCRIPTIONAL REGULATORY PROTEIN"/>
    <property type="match status" value="1"/>
</dbReference>
<reference evidence="6" key="4">
    <citation type="submission" date="2024-01" db="EMBL/GenBank/DDBJ databases">
        <authorList>
            <person name="Macesic N."/>
        </authorList>
    </citation>
    <scope>NUCLEOTIDE SEQUENCE</scope>
    <source>
        <strain evidence="6">CPO071</strain>
    </source>
</reference>
<organism evidence="7 8">
    <name type="scientific">Klebsiella variicola</name>
    <dbReference type="NCBI Taxonomy" id="244366"/>
    <lineage>
        <taxon>Bacteria</taxon>
        <taxon>Pseudomonadati</taxon>
        <taxon>Pseudomonadota</taxon>
        <taxon>Gammaproteobacteria</taxon>
        <taxon>Enterobacterales</taxon>
        <taxon>Enterobacteriaceae</taxon>
        <taxon>Klebsiella/Raoultella group</taxon>
        <taxon>Klebsiella</taxon>
        <taxon>Klebsiella pneumoniae complex</taxon>
    </lineage>
</organism>
<dbReference type="GO" id="GO:0003677">
    <property type="term" value="F:DNA binding"/>
    <property type="evidence" value="ECO:0007669"/>
    <property type="project" value="UniProtKB-UniRule"/>
</dbReference>
<reference evidence="6" key="3">
    <citation type="journal article" date="2023" name="Nat. Commun.">
        <title>Genomic dissection of endemic carbapenem resistance reveals metallo-beta-lactamase dissemination through clonal, plasmid and integron transfer.</title>
        <authorList>
            <person name="Macesic N."/>
            <person name="Hawkey J."/>
            <person name="Vezina B."/>
            <person name="Wisniewski J.A."/>
            <person name="Cottingham H."/>
            <person name="Blakeway L.V."/>
            <person name="Harshegyi T."/>
            <person name="Pragastis K."/>
            <person name="Badoordeen G.Z."/>
            <person name="Dennison A."/>
            <person name="Spelman D.W."/>
            <person name="Jenney A.W.J."/>
            <person name="Peleg A.Y."/>
        </authorList>
    </citation>
    <scope>NUCLEOTIDE SEQUENCE</scope>
    <source>
        <strain evidence="6">CPO071</strain>
    </source>
</reference>
<sequence>MSTHDSLIELTDTLIQQNGYQGFSYADLADGLGIRKASIHYHFQTKTDLGLAYCEYKEASLLKLEAALLQLPPGKARLQGYMDAFLKCADSGQMCGIHAMLSDSALFEEPLQKATSRLAQTDLRILTSVLVSGRESGELAFTAEPADVAIIIGSAIKGALMLNRIPPHDACSRTMSALIQLLSRP</sequence>
<feature type="domain" description="HTH tetR-type" evidence="5">
    <location>
        <begin position="1"/>
        <end position="61"/>
    </location>
</feature>
<evidence type="ECO:0000256" key="2">
    <source>
        <dbReference type="ARBA" id="ARBA00023125"/>
    </source>
</evidence>
<proteinExistence type="predicted"/>
<reference evidence="7 8" key="2">
    <citation type="submission" date="2018-01" db="EMBL/GenBank/DDBJ databases">
        <title>Genomic study of Klebsiella pneumoniae.</title>
        <authorList>
            <person name="Yang Y."/>
            <person name="Bicalho R."/>
        </authorList>
    </citation>
    <scope>NUCLEOTIDE SEQUENCE [LARGE SCALE GENOMIC DNA]</scope>
    <source>
        <strain evidence="7 8">A8</strain>
    </source>
</reference>
<dbReference type="AlphaFoldDB" id="A0A2N4Z2M4"/>
<comment type="caution">
    <text evidence="7">The sequence shown here is derived from an EMBL/GenBank/DDBJ whole genome shotgun (WGS) entry which is preliminary data.</text>
</comment>
<protein>
    <submittedName>
        <fullName evidence="7">TetR/AcrR family transcriptional regulator</fullName>
    </submittedName>
</protein>
<dbReference type="Pfam" id="PF00440">
    <property type="entry name" value="TetR_N"/>
    <property type="match status" value="1"/>
</dbReference>
<dbReference type="InterPro" id="IPR036271">
    <property type="entry name" value="Tet_transcr_reg_TetR-rel_C_sf"/>
</dbReference>
<dbReference type="EMBL" id="PIDP01000331">
    <property type="protein sequence ID" value="PLM95089.1"/>
    <property type="molecule type" value="Genomic_DNA"/>
</dbReference>
<keyword evidence="2 4" id="KW-0238">DNA-binding</keyword>
<dbReference type="InterPro" id="IPR001647">
    <property type="entry name" value="HTH_TetR"/>
</dbReference>
<dbReference type="EMBL" id="JARTTN020000002">
    <property type="protein sequence ID" value="MEC6060494.1"/>
    <property type="molecule type" value="Genomic_DNA"/>
</dbReference>
<dbReference type="InterPro" id="IPR009057">
    <property type="entry name" value="Homeodomain-like_sf"/>
</dbReference>
<feature type="DNA-binding region" description="H-T-H motif" evidence="4">
    <location>
        <begin position="24"/>
        <end position="43"/>
    </location>
</feature>
<evidence type="ECO:0000313" key="6">
    <source>
        <dbReference type="EMBL" id="MEC6060494.1"/>
    </source>
</evidence>
<reference evidence="7 8" key="1">
    <citation type="submission" date="2017-11" db="EMBL/GenBank/DDBJ databases">
        <authorList>
            <person name="Han C.G."/>
        </authorList>
    </citation>
    <scope>NUCLEOTIDE SEQUENCE [LARGE SCALE GENOMIC DNA]</scope>
    <source>
        <strain evidence="7 8">A8</strain>
    </source>
</reference>
<dbReference type="SUPFAM" id="SSF46689">
    <property type="entry name" value="Homeodomain-like"/>
    <property type="match status" value="1"/>
</dbReference>
<evidence type="ECO:0000256" key="1">
    <source>
        <dbReference type="ARBA" id="ARBA00023015"/>
    </source>
</evidence>
<evidence type="ECO:0000256" key="3">
    <source>
        <dbReference type="ARBA" id="ARBA00023163"/>
    </source>
</evidence>
<dbReference type="Proteomes" id="UP000234412">
    <property type="component" value="Unassembled WGS sequence"/>
</dbReference>
<name>A0A2N4Z2M4_KLEVA</name>
<evidence type="ECO:0000259" key="5">
    <source>
        <dbReference type="PROSITE" id="PS50977"/>
    </source>
</evidence>
<dbReference type="PANTHER" id="PTHR47506:SF1">
    <property type="entry name" value="HTH-TYPE TRANSCRIPTIONAL REGULATOR YJDC"/>
    <property type="match status" value="1"/>
</dbReference>
<keyword evidence="1" id="KW-0805">Transcription regulation</keyword>
<gene>
    <name evidence="7" type="ORF">CWN47_12015</name>
    <name evidence="6" type="ORF">QAB22_028985</name>
</gene>
<dbReference type="SUPFAM" id="SSF48498">
    <property type="entry name" value="Tetracyclin repressor-like, C-terminal domain"/>
    <property type="match status" value="1"/>
</dbReference>
<evidence type="ECO:0000313" key="7">
    <source>
        <dbReference type="EMBL" id="PLM95089.1"/>
    </source>
</evidence>
<dbReference type="Proteomes" id="UP001176846">
    <property type="component" value="Unassembled WGS sequence"/>
</dbReference>
<dbReference type="PROSITE" id="PS50977">
    <property type="entry name" value="HTH_TETR_2"/>
    <property type="match status" value="1"/>
</dbReference>
<dbReference type="RefSeq" id="WP_001567382.1">
    <property type="nucleotide sequence ID" value="NZ_BIHQ01000047.1"/>
</dbReference>
<evidence type="ECO:0000313" key="8">
    <source>
        <dbReference type="Proteomes" id="UP000234412"/>
    </source>
</evidence>
<dbReference type="Gene3D" id="1.10.357.10">
    <property type="entry name" value="Tetracycline Repressor, domain 2"/>
    <property type="match status" value="1"/>
</dbReference>
<keyword evidence="3" id="KW-0804">Transcription</keyword>
<evidence type="ECO:0000256" key="4">
    <source>
        <dbReference type="PROSITE-ProRule" id="PRU00335"/>
    </source>
</evidence>